<dbReference type="InterPro" id="IPR027417">
    <property type="entry name" value="P-loop_NTPase"/>
</dbReference>
<keyword evidence="3" id="KW-0963">Cytoplasm</keyword>
<name>A0A1G7BSK0_9BACT</name>
<dbReference type="PANTHER" id="PTHR30473:SF1">
    <property type="entry name" value="PHOH-LIKE PROTEIN"/>
    <property type="match status" value="1"/>
</dbReference>
<dbReference type="GO" id="GO:0005524">
    <property type="term" value="F:ATP binding"/>
    <property type="evidence" value="ECO:0007669"/>
    <property type="project" value="UniProtKB-KW"/>
</dbReference>
<dbReference type="InterPro" id="IPR051451">
    <property type="entry name" value="PhoH2-like"/>
</dbReference>
<evidence type="ECO:0000313" key="9">
    <source>
        <dbReference type="Proteomes" id="UP000243205"/>
    </source>
</evidence>
<comment type="similarity">
    <text evidence="2">Belongs to the PhoH family.</text>
</comment>
<evidence type="ECO:0000313" key="8">
    <source>
        <dbReference type="EMBL" id="SDE29346.1"/>
    </source>
</evidence>
<evidence type="ECO:0000256" key="2">
    <source>
        <dbReference type="ARBA" id="ARBA00010393"/>
    </source>
</evidence>
<dbReference type="PANTHER" id="PTHR30473">
    <property type="entry name" value="PROTEIN PHOH"/>
    <property type="match status" value="1"/>
</dbReference>
<feature type="domain" description="PhoH-like protein" evidence="7">
    <location>
        <begin position="149"/>
        <end position="352"/>
    </location>
</feature>
<keyword evidence="4" id="KW-0547">Nucleotide-binding</keyword>
<proteinExistence type="inferred from homology"/>
<dbReference type="STRING" id="57664.SAMN05661003_1075"/>
<reference evidence="9" key="1">
    <citation type="submission" date="2016-10" db="EMBL/GenBank/DDBJ databases">
        <authorList>
            <person name="Varghese N."/>
            <person name="Submissions S."/>
        </authorList>
    </citation>
    <scope>NUCLEOTIDE SEQUENCE [LARGE SCALE GENOMIC DNA]</scope>
    <source>
        <strain evidence="9">DSM 8987</strain>
    </source>
</reference>
<dbReference type="Pfam" id="PF02562">
    <property type="entry name" value="PhoH"/>
    <property type="match status" value="1"/>
</dbReference>
<evidence type="ECO:0000256" key="5">
    <source>
        <dbReference type="ARBA" id="ARBA00022840"/>
    </source>
</evidence>
<evidence type="ECO:0000256" key="6">
    <source>
        <dbReference type="ARBA" id="ARBA00039970"/>
    </source>
</evidence>
<keyword evidence="9" id="KW-1185">Reference proteome</keyword>
<protein>
    <recommendedName>
        <fullName evidence="6">PhoH-like protein</fullName>
    </recommendedName>
</protein>
<dbReference type="AlphaFoldDB" id="A0A1G7BSK0"/>
<dbReference type="InterPro" id="IPR003714">
    <property type="entry name" value="PhoH"/>
</dbReference>
<keyword evidence="5" id="KW-0067">ATP-binding</keyword>
<sequence length="369" mass="40484">MEPSFPGRPLSAAAFAGKRNKAAPAPCVFRHHEVWLKNDSLRCSVTPSDTRIAHALFGQHNCHLRQIETLLPVALHSRGQTVTISAADPLAAELAQRLLLQLAELLEKGYPLYPADIDCALNILRADRSARLVEIFFDTVLISARHKMIGPKTLTQKQYIDAIRQHDIVFGVGPAGTGKTYLAMALAVAAWQRKEVRRILLVRPAVEAGEKLGFLPGDIAEKVNPYLQPLYDALFDMVDFKKGQELITEGLVEVAPLAFMRGRTLNDSFIILDEAQNTTSEQMKMFLTRLGFGSKAVITGDTTQVDLPAGRPSGLLEALQLLEGVEGIAQCHFTDVDVVRHPLVQRIVRAYDRAQAAATAGRPAQRISG</sequence>
<organism evidence="8 9">
    <name type="scientific">Desulfuromonas thiophila</name>
    <dbReference type="NCBI Taxonomy" id="57664"/>
    <lineage>
        <taxon>Bacteria</taxon>
        <taxon>Pseudomonadati</taxon>
        <taxon>Thermodesulfobacteriota</taxon>
        <taxon>Desulfuromonadia</taxon>
        <taxon>Desulfuromonadales</taxon>
        <taxon>Desulfuromonadaceae</taxon>
        <taxon>Desulfuromonas</taxon>
    </lineage>
</organism>
<dbReference type="Proteomes" id="UP000243205">
    <property type="component" value="Unassembled WGS sequence"/>
</dbReference>
<dbReference type="EMBL" id="FNAQ01000007">
    <property type="protein sequence ID" value="SDE29346.1"/>
    <property type="molecule type" value="Genomic_DNA"/>
</dbReference>
<accession>A0A1G7BSK0</accession>
<dbReference type="SUPFAM" id="SSF52540">
    <property type="entry name" value="P-loop containing nucleoside triphosphate hydrolases"/>
    <property type="match status" value="1"/>
</dbReference>
<evidence type="ECO:0000256" key="3">
    <source>
        <dbReference type="ARBA" id="ARBA00022490"/>
    </source>
</evidence>
<gene>
    <name evidence="8" type="ORF">SAMN05661003_1075</name>
</gene>
<evidence type="ECO:0000256" key="1">
    <source>
        <dbReference type="ARBA" id="ARBA00004496"/>
    </source>
</evidence>
<dbReference type="GO" id="GO:0005829">
    <property type="term" value="C:cytosol"/>
    <property type="evidence" value="ECO:0007669"/>
    <property type="project" value="TreeGrafter"/>
</dbReference>
<evidence type="ECO:0000256" key="4">
    <source>
        <dbReference type="ARBA" id="ARBA00022741"/>
    </source>
</evidence>
<dbReference type="Gene3D" id="3.40.50.300">
    <property type="entry name" value="P-loop containing nucleotide triphosphate hydrolases"/>
    <property type="match status" value="1"/>
</dbReference>
<dbReference type="FunFam" id="3.40.50.300:FF:000013">
    <property type="entry name" value="PhoH family ATPase"/>
    <property type="match status" value="1"/>
</dbReference>
<comment type="subcellular location">
    <subcellularLocation>
        <location evidence="1">Cytoplasm</location>
    </subcellularLocation>
</comment>
<evidence type="ECO:0000259" key="7">
    <source>
        <dbReference type="Pfam" id="PF02562"/>
    </source>
</evidence>